<dbReference type="Gene3D" id="3.30.470.10">
    <property type="match status" value="1"/>
</dbReference>
<keyword evidence="6 11" id="KW-0456">Lyase</keyword>
<evidence type="ECO:0000313" key="11">
    <source>
        <dbReference type="EMBL" id="MET1255568.1"/>
    </source>
</evidence>
<dbReference type="PANTHER" id="PTHR42743:SF2">
    <property type="entry name" value="AMINODEOXYCHORISMATE LYASE"/>
    <property type="match status" value="1"/>
</dbReference>
<comment type="similarity">
    <text evidence="2">Belongs to the class-IV pyridoxal-phosphate-dependent aminotransferase family.</text>
</comment>
<dbReference type="InterPro" id="IPR017824">
    <property type="entry name" value="Aminodeoxychorismate_lyase_IV"/>
</dbReference>
<gene>
    <name evidence="11" type="primary">pabC</name>
    <name evidence="11" type="ORF">ABVT43_10550</name>
</gene>
<dbReference type="InterPro" id="IPR050571">
    <property type="entry name" value="Class-IV_PLP-Dep_Aminotrnsfr"/>
</dbReference>
<evidence type="ECO:0000256" key="8">
    <source>
        <dbReference type="ARBA" id="ARBA00035676"/>
    </source>
</evidence>
<dbReference type="PANTHER" id="PTHR42743">
    <property type="entry name" value="AMINO-ACID AMINOTRANSFERASE"/>
    <property type="match status" value="1"/>
</dbReference>
<comment type="pathway">
    <text evidence="7">Cofactor biosynthesis; tetrahydrofolate biosynthesis; 4-aminobenzoate from chorismate: step 2/2.</text>
</comment>
<evidence type="ECO:0000256" key="3">
    <source>
        <dbReference type="ARBA" id="ARBA00011738"/>
    </source>
</evidence>
<dbReference type="EC" id="4.1.3.38" evidence="8 10"/>
<dbReference type="EMBL" id="JBEVCJ010000011">
    <property type="protein sequence ID" value="MET1255568.1"/>
    <property type="molecule type" value="Genomic_DNA"/>
</dbReference>
<evidence type="ECO:0000256" key="9">
    <source>
        <dbReference type="ARBA" id="ARBA00049529"/>
    </source>
</evidence>
<evidence type="ECO:0000256" key="4">
    <source>
        <dbReference type="ARBA" id="ARBA00022898"/>
    </source>
</evidence>
<comment type="catalytic activity">
    <reaction evidence="9">
        <text>4-amino-4-deoxychorismate = 4-aminobenzoate + pyruvate + H(+)</text>
        <dbReference type="Rhea" id="RHEA:16201"/>
        <dbReference type="ChEBI" id="CHEBI:15361"/>
        <dbReference type="ChEBI" id="CHEBI:15378"/>
        <dbReference type="ChEBI" id="CHEBI:17836"/>
        <dbReference type="ChEBI" id="CHEBI:58406"/>
        <dbReference type="EC" id="4.1.3.38"/>
    </reaction>
</comment>
<evidence type="ECO:0000256" key="5">
    <source>
        <dbReference type="ARBA" id="ARBA00022909"/>
    </source>
</evidence>
<dbReference type="Gene3D" id="3.20.10.10">
    <property type="entry name" value="D-amino Acid Aminotransferase, subunit A, domain 2"/>
    <property type="match status" value="1"/>
</dbReference>
<dbReference type="InterPro" id="IPR043132">
    <property type="entry name" value="BCAT-like_C"/>
</dbReference>
<evidence type="ECO:0000256" key="1">
    <source>
        <dbReference type="ARBA" id="ARBA00001933"/>
    </source>
</evidence>
<accession>A0ABV2BUF8</accession>
<evidence type="ECO:0000256" key="10">
    <source>
        <dbReference type="NCBIfam" id="TIGR03461"/>
    </source>
</evidence>
<keyword evidence="5" id="KW-0289">Folate biosynthesis</keyword>
<evidence type="ECO:0000313" key="12">
    <source>
        <dbReference type="Proteomes" id="UP001548189"/>
    </source>
</evidence>
<dbReference type="InterPro" id="IPR036038">
    <property type="entry name" value="Aminotransferase-like"/>
</dbReference>
<dbReference type="InterPro" id="IPR043131">
    <property type="entry name" value="BCAT-like_N"/>
</dbReference>
<proteinExistence type="inferred from homology"/>
<evidence type="ECO:0000256" key="7">
    <source>
        <dbReference type="ARBA" id="ARBA00035633"/>
    </source>
</evidence>
<dbReference type="Proteomes" id="UP001548189">
    <property type="component" value="Unassembled WGS sequence"/>
</dbReference>
<dbReference type="NCBIfam" id="TIGR03461">
    <property type="entry name" value="pabC_Proteo"/>
    <property type="match status" value="1"/>
</dbReference>
<keyword evidence="4" id="KW-0663">Pyridoxal phosphate</keyword>
<dbReference type="RefSeq" id="WP_353896153.1">
    <property type="nucleotide sequence ID" value="NZ_JBEVCJ010000011.1"/>
</dbReference>
<comment type="cofactor">
    <cofactor evidence="1">
        <name>pyridoxal 5'-phosphate</name>
        <dbReference type="ChEBI" id="CHEBI:597326"/>
    </cofactor>
</comment>
<dbReference type="SUPFAM" id="SSF56752">
    <property type="entry name" value="D-aminoacid aminotransferase-like PLP-dependent enzymes"/>
    <property type="match status" value="1"/>
</dbReference>
<dbReference type="GO" id="GO:0008696">
    <property type="term" value="F:4-amino-4-deoxychorismate lyase activity"/>
    <property type="evidence" value="ECO:0007669"/>
    <property type="project" value="UniProtKB-EC"/>
</dbReference>
<organism evidence="11 12">
    <name type="scientific">Aliikangiella maris</name>
    <dbReference type="NCBI Taxonomy" id="3162458"/>
    <lineage>
        <taxon>Bacteria</taxon>
        <taxon>Pseudomonadati</taxon>
        <taxon>Pseudomonadota</taxon>
        <taxon>Gammaproteobacteria</taxon>
        <taxon>Oceanospirillales</taxon>
        <taxon>Pleioneaceae</taxon>
        <taxon>Aliikangiella</taxon>
    </lineage>
</organism>
<dbReference type="Pfam" id="PF01063">
    <property type="entry name" value="Aminotran_4"/>
    <property type="match status" value="1"/>
</dbReference>
<comment type="subunit">
    <text evidence="3">Homodimer.</text>
</comment>
<reference evidence="11 12" key="1">
    <citation type="submission" date="2024-06" db="EMBL/GenBank/DDBJ databases">
        <authorList>
            <person name="Li F."/>
        </authorList>
    </citation>
    <scope>NUCLEOTIDE SEQUENCE [LARGE SCALE GENOMIC DNA]</scope>
    <source>
        <strain evidence="11 12">GXAS 311</strain>
    </source>
</reference>
<name>A0ABV2BUF8_9GAMM</name>
<dbReference type="InterPro" id="IPR001544">
    <property type="entry name" value="Aminotrans_IV"/>
</dbReference>
<sequence>MNIKLINQITKPKENFIFDRGRLFGDGFFTTGLIDSGELRHQVEHFERLKLSAEKLGFSDLDFDEIAKFLKKAIRKVAKAVIRISVTRGQTQRGYAIGADQSSNIEIIISPWIDKPSIFCEVFVANTPVSINAYLAGLKHLNRLDSVLAASECKQSNQEALLTFDNRVICGSRSNLFIFQDGCWKTPRLNDAGVSGITRKRILALMAEKQIPCEVEKISLEQLESCQSAFITNCLVGIWPVAKINDKAIATKLSCDLQADLNFIR</sequence>
<evidence type="ECO:0000256" key="6">
    <source>
        <dbReference type="ARBA" id="ARBA00023239"/>
    </source>
</evidence>
<evidence type="ECO:0000256" key="2">
    <source>
        <dbReference type="ARBA" id="ARBA00009320"/>
    </source>
</evidence>
<protein>
    <recommendedName>
        <fullName evidence="8 10">Aminodeoxychorismate lyase</fullName>
        <ecNumber evidence="8 10">4.1.3.38</ecNumber>
    </recommendedName>
</protein>
<comment type="caution">
    <text evidence="11">The sequence shown here is derived from an EMBL/GenBank/DDBJ whole genome shotgun (WGS) entry which is preliminary data.</text>
</comment>
<keyword evidence="12" id="KW-1185">Reference proteome</keyword>